<dbReference type="InterPro" id="IPR006016">
    <property type="entry name" value="UspA"/>
</dbReference>
<dbReference type="InterPro" id="IPR014729">
    <property type="entry name" value="Rossmann-like_a/b/a_fold"/>
</dbReference>
<dbReference type="AlphaFoldDB" id="A0A1N6V3J0"/>
<evidence type="ECO:0000256" key="1">
    <source>
        <dbReference type="ARBA" id="ARBA00008791"/>
    </source>
</evidence>
<evidence type="ECO:0000259" key="2">
    <source>
        <dbReference type="Pfam" id="PF00582"/>
    </source>
</evidence>
<dbReference type="EMBL" id="FTNO01000001">
    <property type="protein sequence ID" value="SIQ72329.1"/>
    <property type="molecule type" value="Genomic_DNA"/>
</dbReference>
<organism evidence="3 4">
    <name type="scientific">Haladaptatus litoreus</name>
    <dbReference type="NCBI Taxonomy" id="553468"/>
    <lineage>
        <taxon>Archaea</taxon>
        <taxon>Methanobacteriati</taxon>
        <taxon>Methanobacteriota</taxon>
        <taxon>Stenosarchaea group</taxon>
        <taxon>Halobacteria</taxon>
        <taxon>Halobacteriales</taxon>
        <taxon>Haladaptataceae</taxon>
        <taxon>Haladaptatus</taxon>
    </lineage>
</organism>
<reference evidence="4" key="1">
    <citation type="submission" date="2017-01" db="EMBL/GenBank/DDBJ databases">
        <authorList>
            <person name="Varghese N."/>
            <person name="Submissions S."/>
        </authorList>
    </citation>
    <scope>NUCLEOTIDE SEQUENCE [LARGE SCALE GENOMIC DNA]</scope>
    <source>
        <strain evidence="4">CGMCC 1.7737</strain>
    </source>
</reference>
<keyword evidence="4" id="KW-1185">Reference proteome</keyword>
<name>A0A1N6V3J0_9EURY</name>
<accession>A0A1N6V3J0</accession>
<dbReference type="CDD" id="cd00293">
    <property type="entry name" value="USP-like"/>
    <property type="match status" value="1"/>
</dbReference>
<evidence type="ECO:0000313" key="4">
    <source>
        <dbReference type="Proteomes" id="UP000186914"/>
    </source>
</evidence>
<dbReference type="SUPFAM" id="SSF52402">
    <property type="entry name" value="Adenine nucleotide alpha hydrolases-like"/>
    <property type="match status" value="1"/>
</dbReference>
<dbReference type="Pfam" id="PF00582">
    <property type="entry name" value="Usp"/>
    <property type="match status" value="1"/>
</dbReference>
<dbReference type="Proteomes" id="UP000186914">
    <property type="component" value="Unassembled WGS sequence"/>
</dbReference>
<dbReference type="Gene3D" id="3.40.50.620">
    <property type="entry name" value="HUPs"/>
    <property type="match status" value="1"/>
</dbReference>
<dbReference type="RefSeq" id="WP_076427189.1">
    <property type="nucleotide sequence ID" value="NZ_FTNO01000001.1"/>
</dbReference>
<gene>
    <name evidence="3" type="ORF">SAMN05421858_0196</name>
</gene>
<dbReference type="PANTHER" id="PTHR46268">
    <property type="entry name" value="STRESS RESPONSE PROTEIN NHAX"/>
    <property type="match status" value="1"/>
</dbReference>
<dbReference type="PANTHER" id="PTHR46268:SF6">
    <property type="entry name" value="UNIVERSAL STRESS PROTEIN UP12"/>
    <property type="match status" value="1"/>
</dbReference>
<comment type="similarity">
    <text evidence="1">Belongs to the universal stress protein A family.</text>
</comment>
<sequence length="149" mass="15557">MAIETILLAVGPGDADRTDKLASAVADVAGPTGATVVLAHVFTDDEFDDVIDQLDYDPTGQPNSDEVAARHATIRSLSSALDREDIGYSVRGAIGEHGETIVKLAEDVNADGVFVGGRKRSPTGKAVFGSTAQEVMLSAPCPVTFVRDD</sequence>
<feature type="domain" description="UspA" evidence="2">
    <location>
        <begin position="4"/>
        <end position="147"/>
    </location>
</feature>
<dbReference type="OrthoDB" id="271068at2157"/>
<evidence type="ECO:0000313" key="3">
    <source>
        <dbReference type="EMBL" id="SIQ72329.1"/>
    </source>
</evidence>
<proteinExistence type="inferred from homology"/>
<protein>
    <submittedName>
        <fullName evidence="3">Nucleotide-binding universal stress protein, UspA family</fullName>
    </submittedName>
</protein>